<evidence type="ECO:0000256" key="7">
    <source>
        <dbReference type="ARBA" id="ARBA00023136"/>
    </source>
</evidence>
<evidence type="ECO:0000313" key="9">
    <source>
        <dbReference type="EMBL" id="GAF70781.1"/>
    </source>
</evidence>
<evidence type="ECO:0000256" key="6">
    <source>
        <dbReference type="ARBA" id="ARBA00023065"/>
    </source>
</evidence>
<sequence>MRYKGDLIINLTFIVLIILGGIGFLVLLELFQYRKNGTLSLHAKLALKISLILILIGFIIIFFTESNNPSTLRDLSFPEKIYGSIFQSVTARTAGFNTLHIGSMQNATLFLIIILMFIGASPSSTGGGIKTTTFGLLILYVWSSLKGKEEIQIFKRRISQDIIPKVLTVITLSLGLVIIMTILLSYVEGENFIKVLFEVVSAFGTVGLSTGITSSLSIAGKIIIIITMFTGRIGPLGLALSLIQKREPEMIKYPEEKVMVG</sequence>
<evidence type="ECO:0000256" key="4">
    <source>
        <dbReference type="ARBA" id="ARBA00022692"/>
    </source>
</evidence>
<dbReference type="GO" id="GO:0030001">
    <property type="term" value="P:metal ion transport"/>
    <property type="evidence" value="ECO:0007669"/>
    <property type="project" value="UniProtKB-ARBA"/>
</dbReference>
<accession>X0S6C3</accession>
<feature type="transmembrane region" description="Helical" evidence="8">
    <location>
        <begin position="7"/>
        <end position="33"/>
    </location>
</feature>
<feature type="transmembrane region" description="Helical" evidence="8">
    <location>
        <begin position="45"/>
        <end position="63"/>
    </location>
</feature>
<proteinExistence type="predicted"/>
<evidence type="ECO:0000256" key="3">
    <source>
        <dbReference type="ARBA" id="ARBA00022475"/>
    </source>
</evidence>
<evidence type="ECO:0000256" key="2">
    <source>
        <dbReference type="ARBA" id="ARBA00022448"/>
    </source>
</evidence>
<protein>
    <submittedName>
        <fullName evidence="9">Uncharacterized protein</fullName>
    </submittedName>
</protein>
<gene>
    <name evidence="9" type="ORF">S01H1_00143</name>
</gene>
<reference evidence="9" key="1">
    <citation type="journal article" date="2014" name="Front. Microbiol.">
        <title>High frequency of phylogenetically diverse reductive dehalogenase-homologous genes in deep subseafloor sedimentary metagenomes.</title>
        <authorList>
            <person name="Kawai M."/>
            <person name="Futagami T."/>
            <person name="Toyoda A."/>
            <person name="Takaki Y."/>
            <person name="Nishi S."/>
            <person name="Hori S."/>
            <person name="Arai W."/>
            <person name="Tsubouchi T."/>
            <person name="Morono Y."/>
            <person name="Uchiyama I."/>
            <person name="Ito T."/>
            <person name="Fujiyama A."/>
            <person name="Inagaki F."/>
            <person name="Takami H."/>
        </authorList>
    </citation>
    <scope>NUCLEOTIDE SEQUENCE</scope>
    <source>
        <strain evidence="9">Expedition CK06-06</strain>
    </source>
</reference>
<dbReference type="GO" id="GO:0008324">
    <property type="term" value="F:monoatomic cation transmembrane transporter activity"/>
    <property type="evidence" value="ECO:0007669"/>
    <property type="project" value="InterPro"/>
</dbReference>
<evidence type="ECO:0000256" key="1">
    <source>
        <dbReference type="ARBA" id="ARBA00004651"/>
    </source>
</evidence>
<evidence type="ECO:0000256" key="5">
    <source>
        <dbReference type="ARBA" id="ARBA00022989"/>
    </source>
</evidence>
<dbReference type="Pfam" id="PF02386">
    <property type="entry name" value="TrkH"/>
    <property type="match status" value="1"/>
</dbReference>
<keyword evidence="6" id="KW-0406">Ion transport</keyword>
<dbReference type="EMBL" id="BARS01000044">
    <property type="protein sequence ID" value="GAF70781.1"/>
    <property type="molecule type" value="Genomic_DNA"/>
</dbReference>
<comment type="caution">
    <text evidence="9">The sequence shown here is derived from an EMBL/GenBank/DDBJ whole genome shotgun (WGS) entry which is preliminary data.</text>
</comment>
<dbReference type="AlphaFoldDB" id="X0S6C3"/>
<dbReference type="PANTHER" id="PTHR32024">
    <property type="entry name" value="TRK SYSTEM POTASSIUM UPTAKE PROTEIN TRKG-RELATED"/>
    <property type="match status" value="1"/>
</dbReference>
<keyword evidence="3" id="KW-1003">Cell membrane</keyword>
<feature type="transmembrane region" description="Helical" evidence="8">
    <location>
        <begin position="101"/>
        <end position="121"/>
    </location>
</feature>
<keyword evidence="7 8" id="KW-0472">Membrane</keyword>
<organism evidence="9">
    <name type="scientific">marine sediment metagenome</name>
    <dbReference type="NCBI Taxonomy" id="412755"/>
    <lineage>
        <taxon>unclassified sequences</taxon>
        <taxon>metagenomes</taxon>
        <taxon>ecological metagenomes</taxon>
    </lineage>
</organism>
<dbReference type="GO" id="GO:0005886">
    <property type="term" value="C:plasma membrane"/>
    <property type="evidence" value="ECO:0007669"/>
    <property type="project" value="UniProtKB-SubCell"/>
</dbReference>
<feature type="transmembrane region" description="Helical" evidence="8">
    <location>
        <begin position="127"/>
        <end position="145"/>
    </location>
</feature>
<name>X0S6C3_9ZZZZ</name>
<dbReference type="InterPro" id="IPR003445">
    <property type="entry name" value="Cat_transpt"/>
</dbReference>
<keyword evidence="5 8" id="KW-1133">Transmembrane helix</keyword>
<evidence type="ECO:0000256" key="8">
    <source>
        <dbReference type="SAM" id="Phobius"/>
    </source>
</evidence>
<comment type="subcellular location">
    <subcellularLocation>
        <location evidence="1">Cell membrane</location>
        <topology evidence="1">Multi-pass membrane protein</topology>
    </subcellularLocation>
</comment>
<feature type="transmembrane region" description="Helical" evidence="8">
    <location>
        <begin position="166"/>
        <end position="187"/>
    </location>
</feature>
<keyword evidence="2" id="KW-0813">Transport</keyword>
<dbReference type="PANTHER" id="PTHR32024:SF1">
    <property type="entry name" value="KTR SYSTEM POTASSIUM UPTAKE PROTEIN B"/>
    <property type="match status" value="1"/>
</dbReference>
<keyword evidence="4 8" id="KW-0812">Transmembrane</keyword>